<evidence type="ECO:0000256" key="2">
    <source>
        <dbReference type="SAM" id="Phobius"/>
    </source>
</evidence>
<feature type="transmembrane region" description="Helical" evidence="2">
    <location>
        <begin position="473"/>
        <end position="494"/>
    </location>
</feature>
<protein>
    <submittedName>
        <fullName evidence="4">Uncharacterized protein</fullName>
    </submittedName>
</protein>
<feature type="compositionally biased region" description="Basic and acidic residues" evidence="1">
    <location>
        <begin position="751"/>
        <end position="764"/>
    </location>
</feature>
<organism evidence="4 5">
    <name type="scientific">Tilletia caries</name>
    <name type="common">wheat bunt fungus</name>
    <dbReference type="NCBI Taxonomy" id="13290"/>
    <lineage>
        <taxon>Eukaryota</taxon>
        <taxon>Fungi</taxon>
        <taxon>Dikarya</taxon>
        <taxon>Basidiomycota</taxon>
        <taxon>Ustilaginomycotina</taxon>
        <taxon>Exobasidiomycetes</taxon>
        <taxon>Tilletiales</taxon>
        <taxon>Tilletiaceae</taxon>
        <taxon>Tilletia</taxon>
    </lineage>
</organism>
<reference evidence="4" key="1">
    <citation type="submission" date="2016-04" db="EMBL/GenBank/DDBJ databases">
        <authorList>
            <person name="Nguyen H.D."/>
            <person name="Kesanakurti P."/>
            <person name="Cullis J."/>
            <person name="Levesque C.A."/>
            <person name="Hambleton S."/>
        </authorList>
    </citation>
    <scope>NUCLEOTIDE SEQUENCE</scope>
    <source>
        <strain evidence="4">DAOMC 238032</strain>
    </source>
</reference>
<feature type="region of interest" description="Disordered" evidence="1">
    <location>
        <begin position="741"/>
        <end position="792"/>
    </location>
</feature>
<name>A0A8T8TKE5_9BASI</name>
<evidence type="ECO:0000313" key="6">
    <source>
        <dbReference type="Proteomes" id="UP000836402"/>
    </source>
</evidence>
<dbReference type="Proteomes" id="UP000077671">
    <property type="component" value="Unassembled WGS sequence"/>
</dbReference>
<feature type="transmembrane region" description="Helical" evidence="2">
    <location>
        <begin position="65"/>
        <end position="86"/>
    </location>
</feature>
<dbReference type="EMBL" id="LWDD02000365">
    <property type="protein sequence ID" value="KAE8261436.1"/>
    <property type="molecule type" value="Genomic_DNA"/>
</dbReference>
<feature type="region of interest" description="Disordered" evidence="1">
    <location>
        <begin position="545"/>
        <end position="603"/>
    </location>
</feature>
<dbReference type="AlphaFoldDB" id="A0A8T8TKE5"/>
<keyword evidence="2" id="KW-0472">Membrane</keyword>
<sequence>MADIYDVFSLPAPPPPTFLSFYNGPERARLPNFLASDDPIAAARKYLHEQIMFVCIPSLSIQSKIVTVLAGLILVSAISVIIRRLLQRSLWILRLKQTERGPLIVPNAIMIFAGTEGLFVIIFLALINSVYYAWDVIKQPLPNLILWISLTWSPLIAGPIWSSFGLWHARPPSSIPRNSRSVKQSWLFGTRIPFPKPLLISIFWLMIPIFQLMSVFGPALTGNGHRSEAVRLYYKWIEEHANATELTRPMLIELQTVWAEDLKAFYWLAITMFIWFSWTVILFIAYGFINLRLLLPLRAQLSALKEQHANISDPMTNGGDTRVAAKSGFGDAGNKSQIESVQLPLETPRLRSLAINYVGGRIETVDFQHLEDNDGEEDAIAVKEHWGLKVKDLQNDAVNNSFFPPIKPSAVIRPATDSETSERYLRAAYRHFLFQGTTISLAIFYFGQISLYLALTLYSYNERRIVGKAVDTAFLEAMWGCVFFASMVFISITLRTYEPVLVNLLNNNNSNIRPNRSALPSKDRSIKMNSLGSLRLHSGLDSKMSFSSSNATVVNSPTPTPRPPAMDPLTENDSSDDDHKGFTPNRGTREARGTDSPSISFTPITKYEVPDYIPGHGSSFTTSHIPFQDDEVMDQSSTYDTRGMNDVTSTSSFTDPSLREMPSMGSGNLRRLDELQTSALPRSASRAEASSPRHTSTERFPSASPSSSISTNSGFLTTGGLRIGASSTPAGREFVNALASAGSMQSEDDSVEGHRSAFVREMHSNHGATVLPPPPRSSSKRTSRTSRTSTST</sequence>
<feature type="transmembrane region" description="Helical" evidence="2">
    <location>
        <begin position="107"/>
        <end position="132"/>
    </location>
</feature>
<evidence type="ECO:0000313" key="5">
    <source>
        <dbReference type="Proteomes" id="UP000077671"/>
    </source>
</evidence>
<keyword evidence="2" id="KW-0812">Transmembrane</keyword>
<feature type="transmembrane region" description="Helical" evidence="2">
    <location>
        <begin position="432"/>
        <end position="453"/>
    </location>
</feature>
<gene>
    <name evidence="4" type="ORF">A4X03_0g3259</name>
    <name evidence="3" type="ORF">JKIAZH3_G7954</name>
</gene>
<dbReference type="EMBL" id="CAJHJG010004387">
    <property type="protein sequence ID" value="CAD6940571.1"/>
    <property type="molecule type" value="Genomic_DNA"/>
</dbReference>
<evidence type="ECO:0000313" key="4">
    <source>
        <dbReference type="EMBL" id="KAE8261436.1"/>
    </source>
</evidence>
<evidence type="ECO:0000313" key="3">
    <source>
        <dbReference type="EMBL" id="CAD6940571.1"/>
    </source>
</evidence>
<feature type="region of interest" description="Disordered" evidence="1">
    <location>
        <begin position="635"/>
        <end position="713"/>
    </location>
</feature>
<feature type="compositionally biased region" description="Low complexity" evidence="1">
    <location>
        <begin position="702"/>
        <end position="713"/>
    </location>
</feature>
<reference evidence="3" key="3">
    <citation type="submission" date="2020-10" db="EMBL/GenBank/DDBJ databases">
        <authorList>
            <person name="Sedaghatjoo S."/>
        </authorList>
    </citation>
    <scope>NUCLEOTIDE SEQUENCE</scope>
    <source>
        <strain evidence="3">AZH3</strain>
    </source>
</reference>
<comment type="caution">
    <text evidence="4">The sequence shown here is derived from an EMBL/GenBank/DDBJ whole genome shotgun (WGS) entry which is preliminary data.</text>
</comment>
<feature type="transmembrane region" description="Helical" evidence="2">
    <location>
        <begin position="198"/>
        <end position="220"/>
    </location>
</feature>
<accession>A0A8T8TKE5</accession>
<feature type="compositionally biased region" description="Polar residues" evidence="1">
    <location>
        <begin position="635"/>
        <end position="655"/>
    </location>
</feature>
<feature type="transmembrane region" description="Helical" evidence="2">
    <location>
        <begin position="264"/>
        <end position="289"/>
    </location>
</feature>
<feature type="compositionally biased region" description="Low complexity" evidence="1">
    <location>
        <begin position="678"/>
        <end position="693"/>
    </location>
</feature>
<reference evidence="4" key="2">
    <citation type="journal article" date="2019" name="IMA Fungus">
        <title>Genome sequencing and comparison of five Tilletia species to identify candidate genes for the detection of regulated species infecting wheat.</title>
        <authorList>
            <person name="Nguyen H.D.T."/>
            <person name="Sultana T."/>
            <person name="Kesanakurti P."/>
            <person name="Hambleton S."/>
        </authorList>
    </citation>
    <scope>NUCLEOTIDE SEQUENCE</scope>
    <source>
        <strain evidence="4">DAOMC 238032</strain>
    </source>
</reference>
<dbReference type="Proteomes" id="UP000836402">
    <property type="component" value="Unassembled WGS sequence"/>
</dbReference>
<keyword evidence="2" id="KW-1133">Transmembrane helix</keyword>
<feature type="transmembrane region" description="Helical" evidence="2">
    <location>
        <begin position="144"/>
        <end position="167"/>
    </location>
</feature>
<keyword evidence="6" id="KW-1185">Reference proteome</keyword>
<proteinExistence type="predicted"/>
<evidence type="ECO:0000256" key="1">
    <source>
        <dbReference type="SAM" id="MobiDB-lite"/>
    </source>
</evidence>
<feature type="compositionally biased region" description="Basic and acidic residues" evidence="1">
    <location>
        <begin position="577"/>
        <end position="593"/>
    </location>
</feature>
<feature type="compositionally biased region" description="Polar residues" evidence="1">
    <location>
        <begin position="545"/>
        <end position="556"/>
    </location>
</feature>